<dbReference type="InterPro" id="IPR042185">
    <property type="entry name" value="Serpin_sf_2"/>
</dbReference>
<keyword evidence="6" id="KW-0325">Glycoprotein</keyword>
<dbReference type="EMBL" id="JABSTU010000006">
    <property type="protein sequence ID" value="KAH8029247.1"/>
    <property type="molecule type" value="Genomic_DNA"/>
</dbReference>
<protein>
    <recommendedName>
        <fullName evidence="9">Serpin domain-containing protein</fullName>
    </recommendedName>
</protein>
<keyword evidence="3" id="KW-0964">Secreted</keyword>
<evidence type="ECO:0000313" key="10">
    <source>
        <dbReference type="EMBL" id="KAH8029247.1"/>
    </source>
</evidence>
<dbReference type="SUPFAM" id="SSF56574">
    <property type="entry name" value="Serpins"/>
    <property type="match status" value="1"/>
</dbReference>
<dbReference type="Gene3D" id="3.30.497.10">
    <property type="entry name" value="Antithrombin, subunit I, domain 2"/>
    <property type="match status" value="1"/>
</dbReference>
<evidence type="ECO:0000256" key="4">
    <source>
        <dbReference type="ARBA" id="ARBA00022690"/>
    </source>
</evidence>
<keyword evidence="4" id="KW-0646">Protease inhibitor</keyword>
<dbReference type="Gene3D" id="2.30.39.10">
    <property type="entry name" value="Alpha-1-antitrypsin, domain 1"/>
    <property type="match status" value="1"/>
</dbReference>
<evidence type="ECO:0000256" key="5">
    <source>
        <dbReference type="ARBA" id="ARBA00022900"/>
    </source>
</evidence>
<feature type="compositionally biased region" description="Basic and acidic residues" evidence="8">
    <location>
        <begin position="544"/>
        <end position="561"/>
    </location>
</feature>
<evidence type="ECO:0000256" key="6">
    <source>
        <dbReference type="ARBA" id="ARBA00023180"/>
    </source>
</evidence>
<feature type="domain" description="Serpin" evidence="9">
    <location>
        <begin position="78"/>
        <end position="453"/>
    </location>
</feature>
<organism evidence="10 11">
    <name type="scientific">Rhipicephalus microplus</name>
    <name type="common">Cattle tick</name>
    <name type="synonym">Boophilus microplus</name>
    <dbReference type="NCBI Taxonomy" id="6941"/>
    <lineage>
        <taxon>Eukaryota</taxon>
        <taxon>Metazoa</taxon>
        <taxon>Ecdysozoa</taxon>
        <taxon>Arthropoda</taxon>
        <taxon>Chelicerata</taxon>
        <taxon>Arachnida</taxon>
        <taxon>Acari</taxon>
        <taxon>Parasitiformes</taxon>
        <taxon>Ixodida</taxon>
        <taxon>Ixodoidea</taxon>
        <taxon>Ixodidae</taxon>
        <taxon>Rhipicephalinae</taxon>
        <taxon>Rhipicephalus</taxon>
        <taxon>Boophilus</taxon>
    </lineage>
</organism>
<comment type="caution">
    <text evidence="10">The sequence shown here is derived from an EMBL/GenBank/DDBJ whole genome shotgun (WGS) entry which is preliminary data.</text>
</comment>
<accession>A0A9J6E444</accession>
<reference evidence="10" key="1">
    <citation type="journal article" date="2020" name="Cell">
        <title>Large-Scale Comparative Analyses of Tick Genomes Elucidate Their Genetic Diversity and Vector Capacities.</title>
        <authorList>
            <consortium name="Tick Genome and Microbiome Consortium (TIGMIC)"/>
            <person name="Jia N."/>
            <person name="Wang J."/>
            <person name="Shi W."/>
            <person name="Du L."/>
            <person name="Sun Y."/>
            <person name="Zhan W."/>
            <person name="Jiang J.F."/>
            <person name="Wang Q."/>
            <person name="Zhang B."/>
            <person name="Ji P."/>
            <person name="Bell-Sakyi L."/>
            <person name="Cui X.M."/>
            <person name="Yuan T.T."/>
            <person name="Jiang B.G."/>
            <person name="Yang W.F."/>
            <person name="Lam T.T."/>
            <person name="Chang Q.C."/>
            <person name="Ding S.J."/>
            <person name="Wang X.J."/>
            <person name="Zhu J.G."/>
            <person name="Ruan X.D."/>
            <person name="Zhao L."/>
            <person name="Wei J.T."/>
            <person name="Ye R.Z."/>
            <person name="Que T.C."/>
            <person name="Du C.H."/>
            <person name="Zhou Y.H."/>
            <person name="Cheng J.X."/>
            <person name="Dai P.F."/>
            <person name="Guo W.B."/>
            <person name="Han X.H."/>
            <person name="Huang E.J."/>
            <person name="Li L.F."/>
            <person name="Wei W."/>
            <person name="Gao Y.C."/>
            <person name="Liu J.Z."/>
            <person name="Shao H.Z."/>
            <person name="Wang X."/>
            <person name="Wang C.C."/>
            <person name="Yang T.C."/>
            <person name="Huo Q.B."/>
            <person name="Li W."/>
            <person name="Chen H.Y."/>
            <person name="Chen S.E."/>
            <person name="Zhou L.G."/>
            <person name="Ni X.B."/>
            <person name="Tian J.H."/>
            <person name="Sheng Y."/>
            <person name="Liu T."/>
            <person name="Pan Y.S."/>
            <person name="Xia L.Y."/>
            <person name="Li J."/>
            <person name="Zhao F."/>
            <person name="Cao W.C."/>
        </authorList>
    </citation>
    <scope>NUCLEOTIDE SEQUENCE</scope>
    <source>
        <strain evidence="10">Rmic-2018</strain>
    </source>
</reference>
<evidence type="ECO:0000256" key="8">
    <source>
        <dbReference type="SAM" id="MobiDB-lite"/>
    </source>
</evidence>
<evidence type="ECO:0000256" key="1">
    <source>
        <dbReference type="ARBA" id="ARBA00004613"/>
    </source>
</evidence>
<evidence type="ECO:0000313" key="11">
    <source>
        <dbReference type="Proteomes" id="UP000821866"/>
    </source>
</evidence>
<dbReference type="SMART" id="SM00093">
    <property type="entry name" value="SERPIN"/>
    <property type="match status" value="1"/>
</dbReference>
<keyword evidence="11" id="KW-1185">Reference proteome</keyword>
<dbReference type="PANTHER" id="PTHR11461:SF211">
    <property type="entry name" value="GH10112P-RELATED"/>
    <property type="match status" value="1"/>
</dbReference>
<dbReference type="GO" id="GO:0005615">
    <property type="term" value="C:extracellular space"/>
    <property type="evidence" value="ECO:0007669"/>
    <property type="project" value="InterPro"/>
</dbReference>
<dbReference type="InterPro" id="IPR042178">
    <property type="entry name" value="Serpin_sf_1"/>
</dbReference>
<dbReference type="CDD" id="cd00172">
    <property type="entry name" value="serpin"/>
    <property type="match status" value="1"/>
</dbReference>
<dbReference type="InterPro" id="IPR000215">
    <property type="entry name" value="Serpin_fam"/>
</dbReference>
<dbReference type="Pfam" id="PF00079">
    <property type="entry name" value="Serpin"/>
    <property type="match status" value="1"/>
</dbReference>
<feature type="compositionally biased region" description="Basic and acidic residues" evidence="8">
    <location>
        <begin position="573"/>
        <end position="586"/>
    </location>
</feature>
<evidence type="ECO:0000256" key="7">
    <source>
        <dbReference type="RuleBase" id="RU000411"/>
    </source>
</evidence>
<reference evidence="10" key="2">
    <citation type="submission" date="2021-09" db="EMBL/GenBank/DDBJ databases">
        <authorList>
            <person name="Jia N."/>
            <person name="Wang J."/>
            <person name="Shi W."/>
            <person name="Du L."/>
            <person name="Sun Y."/>
            <person name="Zhan W."/>
            <person name="Jiang J."/>
            <person name="Wang Q."/>
            <person name="Zhang B."/>
            <person name="Ji P."/>
            <person name="Sakyi L.B."/>
            <person name="Cui X."/>
            <person name="Yuan T."/>
            <person name="Jiang B."/>
            <person name="Yang W."/>
            <person name="Lam T.T.-Y."/>
            <person name="Chang Q."/>
            <person name="Ding S."/>
            <person name="Wang X."/>
            <person name="Zhu J."/>
            <person name="Ruan X."/>
            <person name="Zhao L."/>
            <person name="Wei J."/>
            <person name="Que T."/>
            <person name="Du C."/>
            <person name="Cheng J."/>
            <person name="Dai P."/>
            <person name="Han X."/>
            <person name="Huang E."/>
            <person name="Gao Y."/>
            <person name="Liu J."/>
            <person name="Shao H."/>
            <person name="Ye R."/>
            <person name="Li L."/>
            <person name="Wei W."/>
            <person name="Wang X."/>
            <person name="Wang C."/>
            <person name="Huo Q."/>
            <person name="Li W."/>
            <person name="Guo W."/>
            <person name="Chen H."/>
            <person name="Chen S."/>
            <person name="Zhou L."/>
            <person name="Zhou L."/>
            <person name="Ni X."/>
            <person name="Tian J."/>
            <person name="Zhou Y."/>
            <person name="Sheng Y."/>
            <person name="Liu T."/>
            <person name="Pan Y."/>
            <person name="Xia L."/>
            <person name="Li J."/>
            <person name="Zhao F."/>
            <person name="Cao W."/>
        </authorList>
    </citation>
    <scope>NUCLEOTIDE SEQUENCE</scope>
    <source>
        <strain evidence="10">Rmic-2018</strain>
        <tissue evidence="10">Larvae</tissue>
    </source>
</reference>
<dbReference type="Proteomes" id="UP000821866">
    <property type="component" value="Chromosome 4"/>
</dbReference>
<dbReference type="InterPro" id="IPR023796">
    <property type="entry name" value="Serpin_dom"/>
</dbReference>
<dbReference type="PANTHER" id="PTHR11461">
    <property type="entry name" value="SERINE PROTEASE INHIBITOR, SERPIN"/>
    <property type="match status" value="1"/>
</dbReference>
<comment type="similarity">
    <text evidence="2 7">Belongs to the serpin family.</text>
</comment>
<dbReference type="VEuPathDB" id="VectorBase:LOC119168386"/>
<proteinExistence type="inferred from homology"/>
<comment type="subcellular location">
    <subcellularLocation>
        <location evidence="1">Secreted</location>
    </subcellularLocation>
</comment>
<dbReference type="AlphaFoldDB" id="A0A9J6E444"/>
<dbReference type="PROSITE" id="PS00284">
    <property type="entry name" value="SERPIN"/>
    <property type="match status" value="1"/>
</dbReference>
<feature type="region of interest" description="Disordered" evidence="8">
    <location>
        <begin position="544"/>
        <end position="586"/>
    </location>
</feature>
<gene>
    <name evidence="10" type="ORF">HPB51_024292</name>
</gene>
<dbReference type="GO" id="GO:0004867">
    <property type="term" value="F:serine-type endopeptidase inhibitor activity"/>
    <property type="evidence" value="ECO:0007669"/>
    <property type="project" value="UniProtKB-KW"/>
</dbReference>
<name>A0A9J6E444_RHIMP</name>
<keyword evidence="5" id="KW-0722">Serine protease inhibitor</keyword>
<evidence type="ECO:0000259" key="9">
    <source>
        <dbReference type="SMART" id="SM00093"/>
    </source>
</evidence>
<feature type="region of interest" description="Disordered" evidence="8">
    <location>
        <begin position="1"/>
        <end position="39"/>
    </location>
</feature>
<evidence type="ECO:0000256" key="2">
    <source>
        <dbReference type="ARBA" id="ARBA00009500"/>
    </source>
</evidence>
<sequence length="622" mass="69020">MNKTNRGKKLSSPSSRKMRVETPSVAYKTNPDAAESTVPTSSWEIETLGCRNRRAARRNAKLLQNENDINDAMLQFAVDVYMELRAATGAATGDPCNVIFSPFAVQTVMAMMMALSGGTTAEQLAEALHLQNIQDEDFKLYMQRRACKLTCLAGGFSYFCFNNKTQLITGRHVVPRTAPGDPLRTVTDSLLVEHRHVDFAQDGESVRESVNEWLHVMSAFECENAIPQGTLDETTSLLVVSVTSLRTADWKWKFHLRDTTSGIFYESSGVQKEVSMMYQRGRFPTADCDDELDATVLELRYRRYKKSMVLLLPHKRNGLSTLETALTGPRLQSCLDRLQDRGSVDVRLPKFAVKQTFDLKDVLPGLGVLDVFVSGIADMSSLASDEVDPSSFSEGGPHLSIAVQCVSLQTKEKGHKVGPWEDKEASITFTVDHPFMFVVLSRDPEAILLMGSPWAQTVLKAVCAGVCDACHPSLSSEQLLKDCARCEGCGVGSKVDPSVEAEGEEVDAKCRQCEVKEKMEKMMVTQNDVPMRITELESALATEQEKTRATGEKLKSAKEAPAKVNRGAAYGDNNREPATRTAEKKRQFGKNRFSWFICRKAQLQRNSGGAGRGRSERRHRCK</sequence>
<dbReference type="InterPro" id="IPR023795">
    <property type="entry name" value="Serpin_CS"/>
</dbReference>
<evidence type="ECO:0000256" key="3">
    <source>
        <dbReference type="ARBA" id="ARBA00022525"/>
    </source>
</evidence>
<dbReference type="InterPro" id="IPR036186">
    <property type="entry name" value="Serpin_sf"/>
</dbReference>